<organism evidence="2 3">
    <name type="scientific">Streptosporangium algeriense</name>
    <dbReference type="NCBI Taxonomy" id="1682748"/>
    <lineage>
        <taxon>Bacteria</taxon>
        <taxon>Bacillati</taxon>
        <taxon>Actinomycetota</taxon>
        <taxon>Actinomycetes</taxon>
        <taxon>Streptosporangiales</taxon>
        <taxon>Streptosporangiaceae</taxon>
        <taxon>Streptosporangium</taxon>
    </lineage>
</organism>
<feature type="compositionally biased region" description="Basic and acidic residues" evidence="1">
    <location>
        <begin position="1"/>
        <end position="13"/>
    </location>
</feature>
<evidence type="ECO:0000313" key="3">
    <source>
        <dbReference type="Proteomes" id="UP001597024"/>
    </source>
</evidence>
<feature type="region of interest" description="Disordered" evidence="1">
    <location>
        <begin position="1"/>
        <end position="27"/>
    </location>
</feature>
<comment type="caution">
    <text evidence="2">The sequence shown here is derived from an EMBL/GenBank/DDBJ whole genome shotgun (WGS) entry which is preliminary data.</text>
</comment>
<evidence type="ECO:0000256" key="1">
    <source>
        <dbReference type="SAM" id="MobiDB-lite"/>
    </source>
</evidence>
<dbReference type="EMBL" id="JBHTHX010000466">
    <property type="protein sequence ID" value="MFD0885908.1"/>
    <property type="molecule type" value="Genomic_DNA"/>
</dbReference>
<accession>A0ABW3DT92</accession>
<proteinExistence type="predicted"/>
<reference evidence="3" key="1">
    <citation type="journal article" date="2019" name="Int. J. Syst. Evol. Microbiol.">
        <title>The Global Catalogue of Microorganisms (GCM) 10K type strain sequencing project: providing services to taxonomists for standard genome sequencing and annotation.</title>
        <authorList>
            <consortium name="The Broad Institute Genomics Platform"/>
            <consortium name="The Broad Institute Genome Sequencing Center for Infectious Disease"/>
            <person name="Wu L."/>
            <person name="Ma J."/>
        </authorList>
    </citation>
    <scope>NUCLEOTIDE SEQUENCE [LARGE SCALE GENOMIC DNA]</scope>
    <source>
        <strain evidence="3">CCUG 62974</strain>
    </source>
</reference>
<keyword evidence="3" id="KW-1185">Reference proteome</keyword>
<feature type="non-terminal residue" evidence="2">
    <location>
        <position position="1"/>
    </location>
</feature>
<protein>
    <submittedName>
        <fullName evidence="2">Uncharacterized protein</fullName>
    </submittedName>
</protein>
<evidence type="ECO:0000313" key="2">
    <source>
        <dbReference type="EMBL" id="MFD0885908.1"/>
    </source>
</evidence>
<gene>
    <name evidence="2" type="ORF">ACFQ08_15270</name>
</gene>
<feature type="compositionally biased region" description="Polar residues" evidence="1">
    <location>
        <begin position="15"/>
        <end position="27"/>
    </location>
</feature>
<name>A0ABW3DT92_9ACTN</name>
<dbReference type="Proteomes" id="UP001597024">
    <property type="component" value="Unassembled WGS sequence"/>
</dbReference>
<sequence length="65" mass="7305">HVTRRGPDERRYAEASSSADVSLTGSRPWTTSAAVRLSPTPITERFAWRDLPLRHGNRKTACKVQ</sequence>